<keyword evidence="2" id="KW-0732">Signal</keyword>
<evidence type="ECO:0000256" key="2">
    <source>
        <dbReference type="SAM" id="SignalP"/>
    </source>
</evidence>
<keyword evidence="1" id="KW-1133">Transmembrane helix</keyword>
<evidence type="ECO:0000256" key="1">
    <source>
        <dbReference type="SAM" id="Phobius"/>
    </source>
</evidence>
<dbReference type="Gene3D" id="2.60.40.10">
    <property type="entry name" value="Immunoglobulins"/>
    <property type="match status" value="1"/>
</dbReference>
<feature type="signal peptide" evidence="2">
    <location>
        <begin position="1"/>
        <end position="31"/>
    </location>
</feature>
<organism evidence="3 4">
    <name type="scientific">Crossiella equi</name>
    <dbReference type="NCBI Taxonomy" id="130796"/>
    <lineage>
        <taxon>Bacteria</taxon>
        <taxon>Bacillati</taxon>
        <taxon>Actinomycetota</taxon>
        <taxon>Actinomycetes</taxon>
        <taxon>Pseudonocardiales</taxon>
        <taxon>Pseudonocardiaceae</taxon>
        <taxon>Crossiella</taxon>
    </lineage>
</organism>
<accession>A0ABS5AIZ5</accession>
<evidence type="ECO:0000313" key="3">
    <source>
        <dbReference type="EMBL" id="MBP2476352.1"/>
    </source>
</evidence>
<evidence type="ECO:0000313" key="4">
    <source>
        <dbReference type="Proteomes" id="UP001519363"/>
    </source>
</evidence>
<evidence type="ECO:0008006" key="5">
    <source>
        <dbReference type="Google" id="ProtNLM"/>
    </source>
</evidence>
<comment type="caution">
    <text evidence="3">The sequence shown here is derived from an EMBL/GenBank/DDBJ whole genome shotgun (WGS) entry which is preliminary data.</text>
</comment>
<dbReference type="InterPro" id="IPR013783">
    <property type="entry name" value="Ig-like_fold"/>
</dbReference>
<gene>
    <name evidence="3" type="ORF">JOF53_005224</name>
</gene>
<feature type="chain" id="PRO_5047212267" description="Prealbumin-like fold domain-containing protein" evidence="2">
    <location>
        <begin position="32"/>
        <end position="474"/>
    </location>
</feature>
<dbReference type="RefSeq" id="WP_086781727.1">
    <property type="nucleotide sequence ID" value="NZ_JAGIOO010000001.1"/>
</dbReference>
<sequence length="474" mass="49379">MPGLKNLLVGALSTTLAFGGLALALPGAANAAGERSGEWTKPQEYAGRHKGEDWIGSYTWRGRQVWCVRFALDEPGDAIEYKPSKDGLTTKWGGPIAPETKAKISYLLLRYQDTASKPEAAALAHLLHTWTSGTKDPKLLAKTNNFTKIGYDVDFHLNGLSPEAREAVGRLTADADAHFGPWTLEVTAPKEPQLIGKPGTWSVVVRSAKGAAVSNVPVTLKVTDAELAGEASDGKVKTPAGGKPLALSVIPKGPAPRVEAVVDSPTAEPVLLLPNKGTAQRALTTGGQVPVRAEGTVPATTQPGIVRVGKVDAASGAAIGGVSLRVTAADKTAPAVKQDGTPLVGADEKPLVVKTGADGTAAVPGLRTPQDICLVEVEPAKGYEEGFDPKNPPTVCGNLAPGNTLALSLANKANTPKKPVVPRVIPAGDQPDMPVAQAATTTRLEWAGLAGFAIFTLVMATLVVMALRRRLHQR</sequence>
<keyword evidence="4" id="KW-1185">Reference proteome</keyword>
<keyword evidence="1" id="KW-0812">Transmembrane</keyword>
<name>A0ABS5AIZ5_9PSEU</name>
<dbReference type="Proteomes" id="UP001519363">
    <property type="component" value="Unassembled WGS sequence"/>
</dbReference>
<proteinExistence type="predicted"/>
<reference evidence="3 4" key="1">
    <citation type="submission" date="2021-03" db="EMBL/GenBank/DDBJ databases">
        <title>Sequencing the genomes of 1000 actinobacteria strains.</title>
        <authorList>
            <person name="Klenk H.-P."/>
        </authorList>
    </citation>
    <scope>NUCLEOTIDE SEQUENCE [LARGE SCALE GENOMIC DNA]</scope>
    <source>
        <strain evidence="3 4">DSM 44580</strain>
    </source>
</reference>
<protein>
    <recommendedName>
        <fullName evidence="5">Prealbumin-like fold domain-containing protein</fullName>
    </recommendedName>
</protein>
<dbReference type="EMBL" id="JAGIOO010000001">
    <property type="protein sequence ID" value="MBP2476352.1"/>
    <property type="molecule type" value="Genomic_DNA"/>
</dbReference>
<feature type="transmembrane region" description="Helical" evidence="1">
    <location>
        <begin position="446"/>
        <end position="467"/>
    </location>
</feature>
<keyword evidence="1" id="KW-0472">Membrane</keyword>